<dbReference type="InterPro" id="IPR015915">
    <property type="entry name" value="Kelch-typ_b-propeller"/>
</dbReference>
<keyword evidence="1" id="KW-0472">Membrane</keyword>
<organism evidence="2 3">
    <name type="scientific">Algoriphagus limi</name>
    <dbReference type="NCBI Taxonomy" id="2975273"/>
    <lineage>
        <taxon>Bacteria</taxon>
        <taxon>Pseudomonadati</taxon>
        <taxon>Bacteroidota</taxon>
        <taxon>Cytophagia</taxon>
        <taxon>Cytophagales</taxon>
        <taxon>Cyclobacteriaceae</taxon>
        <taxon>Algoriphagus</taxon>
    </lineage>
</organism>
<sequence>MKNTLLFILLFIGRGWDGFASDKVMLRIKPGEISNNSEYSELAPHFSEEMIKSLRDLPLTYNRYFQLIVHDEKIYAFSPCYLDIYRWEGEEWNNLYQFDNKGYTCGSRLFFYKNQFHLLGGYGFWNNHTDLLHFDQNSGSWSLEVNENQPVDYNTELIGIGETSGFMFLGIHHNPRLGIDNVYEDDGFMLDFESKTWNRLDFGGLISFSPGKAKFLIQQGRGVDTENFMVLNAFTSTDHKLGMLLFDKRTLELRFYRRDSPFDFFNFANWILVEGDQIKFSDNQNQIQTLDIADFYQKADFVGKAEVQPIAESSYFLENWEYIFLLISAVFAGTALVLFLGLKIFPSQTQTLLQKFRSKNIPEKEVLNDEKKEAIELWEKLLYLQGETLTTEQLDQVLEIDGIPNLDRKKVKRSRLIKAINKHSVAKWGYTLITKKRNPEDKRFMIYKVEKAL</sequence>
<keyword evidence="1" id="KW-0812">Transmembrane</keyword>
<reference evidence="2 3" key="1">
    <citation type="submission" date="2022-08" db="EMBL/GenBank/DDBJ databases">
        <title>Algoriphagus sp. CAU 1643 isolated from mud.</title>
        <authorList>
            <person name="Kim W."/>
        </authorList>
    </citation>
    <scope>NUCLEOTIDE SEQUENCE [LARGE SCALE GENOMIC DNA]</scope>
    <source>
        <strain evidence="2 3">CAU 1643</strain>
    </source>
</reference>
<comment type="caution">
    <text evidence="2">The sequence shown here is derived from an EMBL/GenBank/DDBJ whole genome shotgun (WGS) entry which is preliminary data.</text>
</comment>
<dbReference type="Proteomes" id="UP001206788">
    <property type="component" value="Unassembled WGS sequence"/>
</dbReference>
<keyword evidence="3" id="KW-1185">Reference proteome</keyword>
<dbReference type="SUPFAM" id="SSF117281">
    <property type="entry name" value="Kelch motif"/>
    <property type="match status" value="1"/>
</dbReference>
<proteinExistence type="predicted"/>
<evidence type="ECO:0000313" key="3">
    <source>
        <dbReference type="Proteomes" id="UP001206788"/>
    </source>
</evidence>
<feature type="transmembrane region" description="Helical" evidence="1">
    <location>
        <begin position="322"/>
        <end position="345"/>
    </location>
</feature>
<evidence type="ECO:0000256" key="1">
    <source>
        <dbReference type="SAM" id="Phobius"/>
    </source>
</evidence>
<dbReference type="EMBL" id="JANWGH010000001">
    <property type="protein sequence ID" value="MCS5489162.1"/>
    <property type="molecule type" value="Genomic_DNA"/>
</dbReference>
<gene>
    <name evidence="2" type="ORF">NY014_01900</name>
</gene>
<evidence type="ECO:0000313" key="2">
    <source>
        <dbReference type="EMBL" id="MCS5489162.1"/>
    </source>
</evidence>
<name>A0ABT2G249_9BACT</name>
<dbReference type="RefSeq" id="WP_259412837.1">
    <property type="nucleotide sequence ID" value="NZ_JANWGH010000001.1"/>
</dbReference>
<keyword evidence="1" id="KW-1133">Transmembrane helix</keyword>
<protein>
    <submittedName>
        <fullName evidence="2">Uncharacterized protein</fullName>
    </submittedName>
</protein>
<accession>A0ABT2G249</accession>